<keyword evidence="6" id="KW-1133">Transmembrane helix</keyword>
<protein>
    <submittedName>
        <fullName evidence="11">Mitochondrial nad transporter</fullName>
    </submittedName>
</protein>
<organism evidence="11 12">
    <name type="scientific">Paramicrosporidium saccamoebae</name>
    <dbReference type="NCBI Taxonomy" id="1246581"/>
    <lineage>
        <taxon>Eukaryota</taxon>
        <taxon>Fungi</taxon>
        <taxon>Fungi incertae sedis</taxon>
        <taxon>Cryptomycota</taxon>
        <taxon>Cryptomycota incertae sedis</taxon>
        <taxon>Paramicrosporidium</taxon>
    </lineage>
</organism>
<dbReference type="InterPro" id="IPR002067">
    <property type="entry name" value="MCP"/>
</dbReference>
<keyword evidence="4 9" id="KW-0812">Transmembrane</keyword>
<name>A0A2H9TNN0_9FUNG</name>
<reference evidence="11 12" key="1">
    <citation type="submission" date="2016-10" db="EMBL/GenBank/DDBJ databases">
        <title>The genome of Paramicrosporidium saccamoebae is the missing link in understanding Cryptomycota and Microsporidia evolution.</title>
        <authorList>
            <person name="Quandt C.A."/>
            <person name="Beaudet D."/>
            <person name="Corsaro D."/>
            <person name="Michel R."/>
            <person name="Corradi N."/>
            <person name="James T."/>
        </authorList>
    </citation>
    <scope>NUCLEOTIDE SEQUENCE [LARGE SCALE GENOMIC DNA]</scope>
    <source>
        <strain evidence="11 12">KSL3</strain>
    </source>
</reference>
<dbReference type="FunFam" id="1.50.40.10:FF:000075">
    <property type="entry name" value="Nicotinamide adenine dinucleotide transporter 2, mitochondrial"/>
    <property type="match status" value="1"/>
</dbReference>
<comment type="similarity">
    <text evidence="2 10">Belongs to the mitochondrial carrier (TC 2.A.29) family.</text>
</comment>
<dbReference type="InterPro" id="IPR023395">
    <property type="entry name" value="MCP_dom_sf"/>
</dbReference>
<gene>
    <name evidence="11" type="ORF">PSACC_00847</name>
</gene>
<dbReference type="Gene3D" id="1.50.40.10">
    <property type="entry name" value="Mitochondrial carrier domain"/>
    <property type="match status" value="1"/>
</dbReference>
<dbReference type="PROSITE" id="PS50920">
    <property type="entry name" value="SOLCAR"/>
    <property type="match status" value="3"/>
</dbReference>
<evidence type="ECO:0000256" key="2">
    <source>
        <dbReference type="ARBA" id="ARBA00006375"/>
    </source>
</evidence>
<dbReference type="InterPro" id="IPR044712">
    <property type="entry name" value="SLC25A32-like"/>
</dbReference>
<evidence type="ECO:0000256" key="4">
    <source>
        <dbReference type="ARBA" id="ARBA00022692"/>
    </source>
</evidence>
<evidence type="ECO:0000256" key="10">
    <source>
        <dbReference type="RuleBase" id="RU000488"/>
    </source>
</evidence>
<evidence type="ECO:0000256" key="7">
    <source>
        <dbReference type="ARBA" id="ARBA00023128"/>
    </source>
</evidence>
<dbReference type="OrthoDB" id="10266426at2759"/>
<dbReference type="PANTHER" id="PTHR45683">
    <property type="entry name" value="MITOCHONDRIAL NICOTINAMIDE ADENINE DINUCLEOTIDE TRANSPORTER 1-RELATED-RELATED"/>
    <property type="match status" value="1"/>
</dbReference>
<keyword evidence="12" id="KW-1185">Reference proteome</keyword>
<dbReference type="STRING" id="1246581.A0A2H9TNN0"/>
<dbReference type="SUPFAM" id="SSF103506">
    <property type="entry name" value="Mitochondrial carrier"/>
    <property type="match status" value="1"/>
</dbReference>
<evidence type="ECO:0000313" key="12">
    <source>
        <dbReference type="Proteomes" id="UP000240830"/>
    </source>
</evidence>
<feature type="repeat" description="Solcar" evidence="9">
    <location>
        <begin position="199"/>
        <end position="286"/>
    </location>
</feature>
<keyword evidence="3 10" id="KW-0813">Transport</keyword>
<evidence type="ECO:0000256" key="1">
    <source>
        <dbReference type="ARBA" id="ARBA00004225"/>
    </source>
</evidence>
<feature type="repeat" description="Solcar" evidence="9">
    <location>
        <begin position="3"/>
        <end position="93"/>
    </location>
</feature>
<dbReference type="Pfam" id="PF00153">
    <property type="entry name" value="Mito_carr"/>
    <property type="match status" value="3"/>
</dbReference>
<keyword evidence="8 9" id="KW-0472">Membrane</keyword>
<proteinExistence type="inferred from homology"/>
<sequence length="290" mass="32202">MDDKIWKHVVAGAAAGWMIAFVTCPLDVVKTRLQAKSVQSAQQAQSAGFVKQLGTIWKQEGLRGMYRGLGPTLVGYLPAFSIYFPTYHFCKVRLSAWRGTPAGEDAVVHMISAMTAGAAGNLSTNPLWVVRTRLMTQHVLGDRIYSGALDAFSSIWKEEGLRGFYKGATVSVVGVSHVAIQFPLYEWLKRIQVSDPADLSPLNILLASTVAKVLASTVTYPHEVIRTRLQIQRSQHSRFMGVFNVIRKTFKREGIRGFYRGLYANIVRVIPASGVTFVTYELIVKHLNVK</sequence>
<dbReference type="GO" id="GO:0031966">
    <property type="term" value="C:mitochondrial membrane"/>
    <property type="evidence" value="ECO:0007669"/>
    <property type="project" value="UniProtKB-SubCell"/>
</dbReference>
<keyword evidence="5" id="KW-0677">Repeat</keyword>
<dbReference type="GO" id="GO:0015215">
    <property type="term" value="F:nucleotide transmembrane transporter activity"/>
    <property type="evidence" value="ECO:0007669"/>
    <property type="project" value="UniProtKB-ARBA"/>
</dbReference>
<dbReference type="AlphaFoldDB" id="A0A2H9TNN0"/>
<dbReference type="InterPro" id="IPR018108">
    <property type="entry name" value="MCP_transmembrane"/>
</dbReference>
<evidence type="ECO:0000256" key="3">
    <source>
        <dbReference type="ARBA" id="ARBA00022448"/>
    </source>
</evidence>
<dbReference type="EMBL" id="MTSL01000065">
    <property type="protein sequence ID" value="PJF19347.1"/>
    <property type="molecule type" value="Genomic_DNA"/>
</dbReference>
<feature type="repeat" description="Solcar" evidence="9">
    <location>
        <begin position="104"/>
        <end position="191"/>
    </location>
</feature>
<evidence type="ECO:0000256" key="8">
    <source>
        <dbReference type="ARBA" id="ARBA00023136"/>
    </source>
</evidence>
<comment type="subcellular location">
    <subcellularLocation>
        <location evidence="1">Mitochondrion membrane</location>
        <topology evidence="1">Multi-pass membrane protein</topology>
    </subcellularLocation>
</comment>
<evidence type="ECO:0000313" key="11">
    <source>
        <dbReference type="EMBL" id="PJF19347.1"/>
    </source>
</evidence>
<evidence type="ECO:0000256" key="6">
    <source>
        <dbReference type="ARBA" id="ARBA00022989"/>
    </source>
</evidence>
<evidence type="ECO:0000256" key="9">
    <source>
        <dbReference type="PROSITE-ProRule" id="PRU00282"/>
    </source>
</evidence>
<evidence type="ECO:0000256" key="5">
    <source>
        <dbReference type="ARBA" id="ARBA00022737"/>
    </source>
</evidence>
<keyword evidence="7" id="KW-0496">Mitochondrion</keyword>
<comment type="caution">
    <text evidence="11">The sequence shown here is derived from an EMBL/GenBank/DDBJ whole genome shotgun (WGS) entry which is preliminary data.</text>
</comment>
<dbReference type="Proteomes" id="UP000240830">
    <property type="component" value="Unassembled WGS sequence"/>
</dbReference>
<accession>A0A2H9TNN0</accession>
<dbReference type="PRINTS" id="PR00926">
    <property type="entry name" value="MITOCARRIER"/>
</dbReference>